<organism evidence="6 7">
    <name type="scientific">Rhizopus azygosporus</name>
    <name type="common">Rhizopus microsporus var. azygosporus</name>
    <dbReference type="NCBI Taxonomy" id="86630"/>
    <lineage>
        <taxon>Eukaryota</taxon>
        <taxon>Fungi</taxon>
        <taxon>Fungi incertae sedis</taxon>
        <taxon>Mucoromycota</taxon>
        <taxon>Mucoromycotina</taxon>
        <taxon>Mucoromycetes</taxon>
        <taxon>Mucorales</taxon>
        <taxon>Mucorineae</taxon>
        <taxon>Rhizopodaceae</taxon>
        <taxon>Rhizopus</taxon>
    </lineage>
</organism>
<reference evidence="6 7" key="1">
    <citation type="journal article" date="2018" name="G3 (Bethesda)">
        <title>Phylogenetic and Phylogenomic Definition of Rhizopus Species.</title>
        <authorList>
            <person name="Gryganskyi A.P."/>
            <person name="Golan J."/>
            <person name="Dolatabadi S."/>
            <person name="Mondo S."/>
            <person name="Robb S."/>
            <person name="Idnurm A."/>
            <person name="Muszewska A."/>
            <person name="Steczkiewicz K."/>
            <person name="Masonjones S."/>
            <person name="Liao H.L."/>
            <person name="Gajdeczka M.T."/>
            <person name="Anike F."/>
            <person name="Vuek A."/>
            <person name="Anishchenko I.M."/>
            <person name="Voigt K."/>
            <person name="de Hoog G.S."/>
            <person name="Smith M.E."/>
            <person name="Heitman J."/>
            <person name="Vilgalys R."/>
            <person name="Stajich J.E."/>
        </authorList>
    </citation>
    <scope>NUCLEOTIDE SEQUENCE [LARGE SCALE GENOMIC DNA]</scope>
    <source>
        <strain evidence="6 7">CBS 357.93</strain>
    </source>
</reference>
<evidence type="ECO:0000256" key="2">
    <source>
        <dbReference type="ARBA" id="ARBA00004496"/>
    </source>
</evidence>
<evidence type="ECO:0008006" key="8">
    <source>
        <dbReference type="Google" id="ProtNLM"/>
    </source>
</evidence>
<name>A0A367JK15_RHIAZ</name>
<evidence type="ECO:0000256" key="1">
    <source>
        <dbReference type="ARBA" id="ARBA00004123"/>
    </source>
</evidence>
<evidence type="ECO:0000313" key="6">
    <source>
        <dbReference type="EMBL" id="RCH90273.1"/>
    </source>
</evidence>
<evidence type="ECO:0000256" key="3">
    <source>
        <dbReference type="ARBA" id="ARBA00005902"/>
    </source>
</evidence>
<accession>A0A367JK15</accession>
<dbReference type="InterPro" id="IPR036081">
    <property type="entry name" value="Translin_sf"/>
</dbReference>
<dbReference type="SUPFAM" id="SSF74784">
    <property type="entry name" value="Translin"/>
    <property type="match status" value="1"/>
</dbReference>
<dbReference type="Gene3D" id="1.20.58.200">
    <property type="entry name" value="Translin, domain 2"/>
    <property type="match status" value="1"/>
</dbReference>
<dbReference type="OrthoDB" id="31005at2759"/>
<dbReference type="EMBL" id="PJQL01001148">
    <property type="protein sequence ID" value="RCH90273.1"/>
    <property type="molecule type" value="Genomic_DNA"/>
</dbReference>
<dbReference type="STRING" id="86630.A0A367JK15"/>
<sequence>MSQDFFKECRDILDEHHDRRERIIKVSRDITASSKKMIFALHRAINQVGGDRTKAKFKEAETKLKEIMALFKKLSVDIQGLNYFRYARSFSGAFEEFVEAVAFHHYLLYEKIITKQEIDTYFEDEENGKWLSVRDEDYILGLGDLTGELMRYAIQIVSSGKYEQAMTICKTLREIDRDFELIASAYLPVLHKKMGALRASIKKVEQACYTFQIRGSEYPKEMYMTIIKNHQENYEQQQQQQQEE</sequence>
<keyword evidence="4" id="KW-0963">Cytoplasm</keyword>
<dbReference type="GO" id="GO:0005737">
    <property type="term" value="C:cytoplasm"/>
    <property type="evidence" value="ECO:0007669"/>
    <property type="project" value="UniProtKB-SubCell"/>
</dbReference>
<dbReference type="GO" id="GO:0005634">
    <property type="term" value="C:nucleus"/>
    <property type="evidence" value="ECO:0007669"/>
    <property type="project" value="UniProtKB-SubCell"/>
</dbReference>
<dbReference type="Gene3D" id="1.20.58.190">
    <property type="entry name" value="Translin, domain 1"/>
    <property type="match status" value="1"/>
</dbReference>
<dbReference type="GO" id="GO:0043565">
    <property type="term" value="F:sequence-specific DNA binding"/>
    <property type="evidence" value="ECO:0007669"/>
    <property type="project" value="InterPro"/>
</dbReference>
<dbReference type="Proteomes" id="UP000252139">
    <property type="component" value="Unassembled WGS sequence"/>
</dbReference>
<evidence type="ECO:0000313" key="7">
    <source>
        <dbReference type="Proteomes" id="UP000252139"/>
    </source>
</evidence>
<comment type="caution">
    <text evidence="6">The sequence shown here is derived from an EMBL/GenBank/DDBJ whole genome shotgun (WGS) entry which is preliminary data.</text>
</comment>
<dbReference type="InterPro" id="IPR016068">
    <property type="entry name" value="Translin_N"/>
</dbReference>
<evidence type="ECO:0000256" key="5">
    <source>
        <dbReference type="ARBA" id="ARBA00023242"/>
    </source>
</evidence>
<dbReference type="AlphaFoldDB" id="A0A367JK15"/>
<proteinExistence type="inferred from homology"/>
<dbReference type="CDD" id="cd14820">
    <property type="entry name" value="TRAX"/>
    <property type="match status" value="1"/>
</dbReference>
<comment type="subcellular location">
    <subcellularLocation>
        <location evidence="2">Cytoplasm</location>
    </subcellularLocation>
    <subcellularLocation>
        <location evidence="1">Nucleus</location>
    </subcellularLocation>
</comment>
<dbReference type="FunFam" id="1.20.58.200:FF:000001">
    <property type="entry name" value="Translin-associated factor X"/>
    <property type="match status" value="1"/>
</dbReference>
<evidence type="ECO:0000256" key="4">
    <source>
        <dbReference type="ARBA" id="ARBA00022490"/>
    </source>
</evidence>
<dbReference type="Pfam" id="PF01997">
    <property type="entry name" value="Translin"/>
    <property type="match status" value="1"/>
</dbReference>
<comment type="similarity">
    <text evidence="3">Belongs to the translin family.</text>
</comment>
<dbReference type="InterPro" id="IPR002848">
    <property type="entry name" value="Translin_fam"/>
</dbReference>
<keyword evidence="7" id="KW-1185">Reference proteome</keyword>
<protein>
    <recommendedName>
        <fullName evidence="8">Translin-associated protein X</fullName>
    </recommendedName>
</protein>
<gene>
    <name evidence="6" type="ORF">CU097_007888</name>
</gene>
<dbReference type="PANTHER" id="PTHR10741">
    <property type="entry name" value="TRANSLIN AND TRANSLIN ASSOCIATED PROTEIN X"/>
    <property type="match status" value="1"/>
</dbReference>
<keyword evidence="5" id="KW-0539">Nucleus</keyword>
<dbReference type="InterPro" id="IPR016069">
    <property type="entry name" value="Translin_C"/>
</dbReference>